<dbReference type="Gene3D" id="2.60.40.10">
    <property type="entry name" value="Immunoglobulins"/>
    <property type="match status" value="1"/>
</dbReference>
<dbReference type="InterPro" id="IPR036179">
    <property type="entry name" value="Ig-like_dom_sf"/>
</dbReference>
<dbReference type="Ensembl" id="ENSSVLT00005004184.1">
    <property type="protein sequence ID" value="ENSSVLP00005003803.1"/>
    <property type="gene ID" value="ENSSVLG00005003054.1"/>
</dbReference>
<keyword evidence="2" id="KW-1064">Adaptive immunity</keyword>
<organism evidence="7 8">
    <name type="scientific">Sciurus vulgaris</name>
    <name type="common">Eurasian red squirrel</name>
    <dbReference type="NCBI Taxonomy" id="55149"/>
    <lineage>
        <taxon>Eukaryota</taxon>
        <taxon>Metazoa</taxon>
        <taxon>Chordata</taxon>
        <taxon>Craniata</taxon>
        <taxon>Vertebrata</taxon>
        <taxon>Euteleostomi</taxon>
        <taxon>Mammalia</taxon>
        <taxon>Eutheria</taxon>
        <taxon>Euarchontoglires</taxon>
        <taxon>Glires</taxon>
        <taxon>Rodentia</taxon>
        <taxon>Sciuromorpha</taxon>
        <taxon>Sciuridae</taxon>
        <taxon>Sciurinae</taxon>
        <taxon>Sciurini</taxon>
        <taxon>Sciurus</taxon>
    </lineage>
</organism>
<accession>A0A8D2AN32</accession>
<dbReference type="SUPFAM" id="SSF48726">
    <property type="entry name" value="Immunoglobulin"/>
    <property type="match status" value="1"/>
</dbReference>
<evidence type="ECO:0000256" key="4">
    <source>
        <dbReference type="SAM" id="MobiDB-lite"/>
    </source>
</evidence>
<dbReference type="GO" id="GO:0005576">
    <property type="term" value="C:extracellular region"/>
    <property type="evidence" value="ECO:0007669"/>
    <property type="project" value="UniProtKB-ARBA"/>
</dbReference>
<dbReference type="OrthoDB" id="9898535at2759"/>
<dbReference type="GeneTree" id="ENSGT01030000234536"/>
<dbReference type="InterPro" id="IPR007110">
    <property type="entry name" value="Ig-like_dom"/>
</dbReference>
<dbReference type="GO" id="GO:0019814">
    <property type="term" value="C:immunoglobulin complex"/>
    <property type="evidence" value="ECO:0007669"/>
    <property type="project" value="UniProtKB-KW"/>
</dbReference>
<feature type="chain" id="PRO_5034943531" description="Ig-like domain-containing protein" evidence="5">
    <location>
        <begin position="20"/>
        <end position="199"/>
    </location>
</feature>
<dbReference type="SMART" id="SM00406">
    <property type="entry name" value="IGv"/>
    <property type="match status" value="1"/>
</dbReference>
<dbReference type="PANTHER" id="PTHR23266">
    <property type="entry name" value="IMMUNOGLOBULIN HEAVY CHAIN"/>
    <property type="match status" value="1"/>
</dbReference>
<evidence type="ECO:0000313" key="8">
    <source>
        <dbReference type="Proteomes" id="UP000694564"/>
    </source>
</evidence>
<keyword evidence="3" id="KW-1280">Immunoglobulin</keyword>
<proteinExistence type="predicted"/>
<feature type="region of interest" description="Disordered" evidence="4">
    <location>
        <begin position="124"/>
        <end position="145"/>
    </location>
</feature>
<evidence type="ECO:0000256" key="2">
    <source>
        <dbReference type="ARBA" id="ARBA00023130"/>
    </source>
</evidence>
<evidence type="ECO:0000256" key="5">
    <source>
        <dbReference type="SAM" id="SignalP"/>
    </source>
</evidence>
<dbReference type="AlphaFoldDB" id="A0A8D2AN32"/>
<evidence type="ECO:0000313" key="7">
    <source>
        <dbReference type="Ensembl" id="ENSSVLP00005003803.1"/>
    </source>
</evidence>
<dbReference type="InterPro" id="IPR013106">
    <property type="entry name" value="Ig_V-set"/>
</dbReference>
<feature type="signal peptide" evidence="5">
    <location>
        <begin position="1"/>
        <end position="19"/>
    </location>
</feature>
<sequence>MRLLGLLLCLVTAPHGVLCQVQLQESGPGLVKSSQTLSLTCAVSEFSVTTSGYCWSWICQLPRKGLEWIGRICSGGDTYYSASLRSQVSISRDTSKNQFSLQQSSLITQDTATYYCARDKVRGPQCEPRHKPPFREPRASRGRSAHRELRVTLEQVLREERSLAPVLSPSPGSSYYVLQPWWFYRGLLPLDITQLSLSR</sequence>
<evidence type="ECO:0000256" key="3">
    <source>
        <dbReference type="ARBA" id="ARBA00043265"/>
    </source>
</evidence>
<keyword evidence="8" id="KW-1185">Reference proteome</keyword>
<dbReference type="InterPro" id="IPR050199">
    <property type="entry name" value="IgHV"/>
</dbReference>
<dbReference type="Proteomes" id="UP000694564">
    <property type="component" value="Chromosome 2"/>
</dbReference>
<reference evidence="7" key="1">
    <citation type="submission" date="2025-08" db="UniProtKB">
        <authorList>
            <consortium name="Ensembl"/>
        </authorList>
    </citation>
    <scope>IDENTIFICATION</scope>
</reference>
<name>A0A8D2AN32_SCIVU</name>
<reference evidence="7" key="2">
    <citation type="submission" date="2025-09" db="UniProtKB">
        <authorList>
            <consortium name="Ensembl"/>
        </authorList>
    </citation>
    <scope>IDENTIFICATION</scope>
</reference>
<feature type="domain" description="Ig-like" evidence="6">
    <location>
        <begin position="14"/>
        <end position="116"/>
    </location>
</feature>
<dbReference type="PROSITE" id="PS50835">
    <property type="entry name" value="IG_LIKE"/>
    <property type="match status" value="1"/>
</dbReference>
<protein>
    <recommendedName>
        <fullName evidence="6">Ig-like domain-containing protein</fullName>
    </recommendedName>
</protein>
<evidence type="ECO:0000256" key="1">
    <source>
        <dbReference type="ARBA" id="ARBA00022859"/>
    </source>
</evidence>
<dbReference type="GO" id="GO:0002250">
    <property type="term" value="P:adaptive immune response"/>
    <property type="evidence" value="ECO:0007669"/>
    <property type="project" value="UniProtKB-KW"/>
</dbReference>
<keyword evidence="5" id="KW-0732">Signal</keyword>
<dbReference type="Pfam" id="PF07686">
    <property type="entry name" value="V-set"/>
    <property type="match status" value="1"/>
</dbReference>
<evidence type="ECO:0000259" key="6">
    <source>
        <dbReference type="PROSITE" id="PS50835"/>
    </source>
</evidence>
<dbReference type="InterPro" id="IPR013783">
    <property type="entry name" value="Ig-like_fold"/>
</dbReference>
<keyword evidence="1" id="KW-0391">Immunity</keyword>